<evidence type="ECO:0000313" key="3">
    <source>
        <dbReference type="Proteomes" id="UP000008076"/>
    </source>
</evidence>
<protein>
    <submittedName>
        <fullName evidence="2">Uncharacterized protein</fullName>
    </submittedName>
</protein>
<dbReference type="VEuPathDB" id="AmoebaDB:EDI_054670"/>
<feature type="compositionally biased region" description="Basic and acidic residues" evidence="1">
    <location>
        <begin position="44"/>
        <end position="80"/>
    </location>
</feature>
<feature type="compositionally biased region" description="Basic and acidic residues" evidence="1">
    <location>
        <begin position="89"/>
        <end position="116"/>
    </location>
</feature>
<dbReference type="EMBL" id="DS548562">
    <property type="protein sequence ID" value="EDR28239.1"/>
    <property type="molecule type" value="Genomic_DNA"/>
</dbReference>
<proteinExistence type="predicted"/>
<gene>
    <name evidence="2" type="ORF">EDI_054670</name>
</gene>
<dbReference type="AlphaFoldDB" id="B0EB55"/>
<organism evidence="3">
    <name type="scientific">Entamoeba dispar (strain ATCC PRA-260 / SAW760)</name>
    <dbReference type="NCBI Taxonomy" id="370354"/>
    <lineage>
        <taxon>Eukaryota</taxon>
        <taxon>Amoebozoa</taxon>
        <taxon>Evosea</taxon>
        <taxon>Archamoebae</taxon>
        <taxon>Mastigamoebida</taxon>
        <taxon>Entamoebidae</taxon>
        <taxon>Entamoeba</taxon>
    </lineage>
</organism>
<feature type="compositionally biased region" description="Basic and acidic residues" evidence="1">
    <location>
        <begin position="152"/>
        <end position="161"/>
    </location>
</feature>
<sequence length="589" mass="69144">MFFDLYGVPRLNLHKKRYGSYGSIHGWYGNYKFVNKKPYTYQRVYDRSPSDKRNEFDKRYNRDYDKRHEETKPRRPDSNRPQRPTNKRPTQDRRPSQKDKPSNRPENKRPVQDRKPTNSNRQPVDQKKPRQPTRPEQRKPTNPNNNPAQKPSKIDDRYDPDLGKIVDKKIKEIEDRTDSLFDKGSSSKEKDSWWKDVKDSIGDRVKDISERFPKDLKDVIKNNPAAKLDASLIRAMFDKGIKVGGSLLGTALTAAAGEGGKDLYKGVKDRLNRDNVPTRKNTTQDNIKYMREKYIKGNNVKNDDLDALKQMLLDDPSLVKDYVHVIFTEQELGKLYEEDRDYGSIPLPTVIRDELHFVPARVLKKDGERYYAPDYYVNESKGIVIDPKYQNQLLKNGNEFELFPESLGELLPDDLQEYNARRLTFIFEQLPDELRRHIKTDFTIDHAAAYRYAKLLNIQLPRELLTGSNDDYYHKINYGMCTHQRIGSGRRWFEASDFEKKSNLIEYMRNHYMWNRDGGDRLVYPDDPNRSGFNYLKGLGSSENEDEWGSVLLKVSPTDPDTFKVYMRPDGRKVFVENVQNKDHIYNIK</sequence>
<dbReference type="KEGG" id="edi:EDI_054670"/>
<dbReference type="Proteomes" id="UP000008076">
    <property type="component" value="Unassembled WGS sequence"/>
</dbReference>
<dbReference type="RefSeq" id="XP_001735555.1">
    <property type="nucleotide sequence ID" value="XM_001735503.1"/>
</dbReference>
<evidence type="ECO:0000256" key="1">
    <source>
        <dbReference type="SAM" id="MobiDB-lite"/>
    </source>
</evidence>
<evidence type="ECO:0000313" key="2">
    <source>
        <dbReference type="EMBL" id="EDR28239.1"/>
    </source>
</evidence>
<feature type="compositionally biased region" description="Basic and acidic residues" evidence="1">
    <location>
        <begin position="124"/>
        <end position="139"/>
    </location>
</feature>
<accession>B0EB55</accession>
<feature type="compositionally biased region" description="Polar residues" evidence="1">
    <location>
        <begin position="140"/>
        <end position="149"/>
    </location>
</feature>
<keyword evidence="3" id="KW-1185">Reference proteome</keyword>
<reference evidence="3" key="1">
    <citation type="submission" date="2007-12" db="EMBL/GenBank/DDBJ databases">
        <title>Annotation of Entamoeba dispar SAW760.</title>
        <authorList>
            <person name="Lorenzi H."/>
            <person name="Inman J."/>
            <person name="Schobel S."/>
            <person name="Amedeo P."/>
            <person name="Caler E."/>
        </authorList>
    </citation>
    <scope>NUCLEOTIDE SEQUENCE [LARGE SCALE GENOMIC DNA]</scope>
    <source>
        <strain evidence="3">ATCC PRA-260 / SAW760</strain>
    </source>
</reference>
<dbReference type="GeneID" id="5880517"/>
<feature type="region of interest" description="Disordered" evidence="1">
    <location>
        <begin position="44"/>
        <end position="161"/>
    </location>
</feature>
<dbReference type="eggNOG" id="ENOG502RIA6">
    <property type="taxonomic scope" value="Eukaryota"/>
</dbReference>
<name>B0EB55_ENTDS</name>